<evidence type="ECO:0000313" key="1">
    <source>
        <dbReference type="EMBL" id="SIT12958.1"/>
    </source>
</evidence>
<dbReference type="AlphaFoldDB" id="A0AA46A7G0"/>
<evidence type="ECO:0000313" key="2">
    <source>
        <dbReference type="EMBL" id="WCR04818.1"/>
    </source>
</evidence>
<dbReference type="Proteomes" id="UP000186216">
    <property type="component" value="Unassembled WGS sequence"/>
</dbReference>
<dbReference type="InterPro" id="IPR036412">
    <property type="entry name" value="HAD-like_sf"/>
</dbReference>
<dbReference type="EMBL" id="CP067140">
    <property type="protein sequence ID" value="WCR04818.1"/>
    <property type="molecule type" value="Genomic_DNA"/>
</dbReference>
<dbReference type="RefSeq" id="WP_076528410.1">
    <property type="nucleotide sequence ID" value="NZ_CP067140.1"/>
</dbReference>
<evidence type="ECO:0000313" key="3">
    <source>
        <dbReference type="Proteomes" id="UP000186216"/>
    </source>
</evidence>
<dbReference type="Proteomes" id="UP001215549">
    <property type="component" value="Chromosome"/>
</dbReference>
<proteinExistence type="predicted"/>
<dbReference type="InterPro" id="IPR023214">
    <property type="entry name" value="HAD_sf"/>
</dbReference>
<protein>
    <submittedName>
        <fullName evidence="2">HAD family phosphatase</fullName>
    </submittedName>
    <submittedName>
        <fullName evidence="1">Haloacid dehalogenase superfamily, subfamily IA, variant 3 with third motif having DD or ED</fullName>
    </submittedName>
</protein>
<dbReference type="SFLD" id="SFLDG01129">
    <property type="entry name" value="C1.5:_HAD__Beta-PGM__Phosphata"/>
    <property type="match status" value="1"/>
</dbReference>
<dbReference type="InterPro" id="IPR023198">
    <property type="entry name" value="PGP-like_dom2"/>
</dbReference>
<dbReference type="Gene3D" id="1.10.150.240">
    <property type="entry name" value="Putative phosphatase, domain 2"/>
    <property type="match status" value="1"/>
</dbReference>
<dbReference type="SUPFAM" id="SSF56784">
    <property type="entry name" value="HAD-like"/>
    <property type="match status" value="1"/>
</dbReference>
<dbReference type="Gene3D" id="3.40.50.1000">
    <property type="entry name" value="HAD superfamily/HAD-like"/>
    <property type="match status" value="1"/>
</dbReference>
<sequence>MIEAVIFDLDGLLLDTERLALETGVEALAALGHPVPLSVLQGVIGLDDKAGHKLICGWLEKELPYDDIYKPWDDAFLSMMATGIPLRPRVKDTLNLLDDLNFPCAVATNSKTDDALWKLEKAGLEGRFDAVVGRDMAGGSKPLPHVYVFAASLLGKEPSVCLALEDSDVGVRAALAAGMRVVQIPDLVPSQEGAAHHEADSLMAALVWAGITENLVSG</sequence>
<dbReference type="PANTHER" id="PTHR18901:SF38">
    <property type="entry name" value="PSEUDOURIDINE-5'-PHOSPHATASE"/>
    <property type="match status" value="1"/>
</dbReference>
<gene>
    <name evidence="2" type="ORF">JHX88_08965</name>
    <name evidence="1" type="ORF">SAMN05421772_12231</name>
</gene>
<name>A0AA46A7G0_9RHOB</name>
<accession>A0AA46A7G0</accession>
<evidence type="ECO:0000313" key="4">
    <source>
        <dbReference type="Proteomes" id="UP001215549"/>
    </source>
</evidence>
<reference evidence="1 3" key="1">
    <citation type="submission" date="2017-01" db="EMBL/GenBank/DDBJ databases">
        <authorList>
            <person name="Varghese N."/>
            <person name="Submissions S."/>
        </authorList>
    </citation>
    <scope>NUCLEOTIDE SEQUENCE [LARGE SCALE GENOMIC DNA]</scope>
    <source>
        <strain evidence="1 3">DSM 18447</strain>
    </source>
</reference>
<reference evidence="2 4" key="2">
    <citation type="submission" date="2021-01" db="EMBL/GenBank/DDBJ databases">
        <title>Biogeographic distribution of Paracoccus.</title>
        <authorList>
            <person name="Hollensteiner J."/>
            <person name="Leineberger J."/>
            <person name="Brinkhoff T."/>
            <person name="Daniel R."/>
        </authorList>
    </citation>
    <scope>NUCLEOTIDE SEQUENCE [LARGE SCALE GENOMIC DNA]</scope>
    <source>
        <strain evidence="2 4">DSM 18447</strain>
    </source>
</reference>
<dbReference type="NCBIfam" id="TIGR01509">
    <property type="entry name" value="HAD-SF-IA-v3"/>
    <property type="match status" value="1"/>
</dbReference>
<keyword evidence="4" id="KW-1185">Reference proteome</keyword>
<dbReference type="SFLD" id="SFLDS00003">
    <property type="entry name" value="Haloacid_Dehalogenase"/>
    <property type="match status" value="1"/>
</dbReference>
<dbReference type="Pfam" id="PF00702">
    <property type="entry name" value="Hydrolase"/>
    <property type="match status" value="1"/>
</dbReference>
<dbReference type="PRINTS" id="PR00413">
    <property type="entry name" value="HADHALOGNASE"/>
</dbReference>
<dbReference type="PANTHER" id="PTHR18901">
    <property type="entry name" value="2-DEOXYGLUCOSE-6-PHOSPHATE PHOSPHATASE 2"/>
    <property type="match status" value="1"/>
</dbReference>
<dbReference type="EMBL" id="FTOU01000022">
    <property type="protein sequence ID" value="SIT12958.1"/>
    <property type="molecule type" value="Genomic_DNA"/>
</dbReference>
<organism evidence="1 3">
    <name type="scientific">Paracoccus saliphilus</name>
    <dbReference type="NCBI Taxonomy" id="405559"/>
    <lineage>
        <taxon>Bacteria</taxon>
        <taxon>Pseudomonadati</taxon>
        <taxon>Pseudomonadota</taxon>
        <taxon>Alphaproteobacteria</taxon>
        <taxon>Rhodobacterales</taxon>
        <taxon>Paracoccaceae</taxon>
        <taxon>Paracoccus</taxon>
    </lineage>
</organism>
<dbReference type="InterPro" id="IPR006439">
    <property type="entry name" value="HAD-SF_hydro_IA"/>
</dbReference>